<reference evidence="8" key="1">
    <citation type="journal article" date="2023" name="Front. Mar. Sci.">
        <title>A new Merluccius polli reference genome to investigate the effects of global change in West African waters.</title>
        <authorList>
            <person name="Mateo J.L."/>
            <person name="Blanco-Fernandez C."/>
            <person name="Garcia-Vazquez E."/>
            <person name="Machado-Schiaffino G."/>
        </authorList>
    </citation>
    <scope>NUCLEOTIDE SEQUENCE</scope>
    <source>
        <strain evidence="8">C29</strain>
        <tissue evidence="8">Fin</tissue>
    </source>
</reference>
<dbReference type="PROSITE" id="PS50922">
    <property type="entry name" value="TLC"/>
    <property type="match status" value="1"/>
</dbReference>
<comment type="caution">
    <text evidence="8">The sequence shown here is derived from an EMBL/GenBank/DDBJ whole genome shotgun (WGS) entry which is preliminary data.</text>
</comment>
<dbReference type="AlphaFoldDB" id="A0AA47M9C3"/>
<feature type="domain" description="TLC" evidence="7">
    <location>
        <begin position="40"/>
        <end position="234"/>
    </location>
</feature>
<evidence type="ECO:0000256" key="3">
    <source>
        <dbReference type="ARBA" id="ARBA00022989"/>
    </source>
</evidence>
<keyword evidence="2 5" id="KW-0812">Transmembrane</keyword>
<evidence type="ECO:0000256" key="1">
    <source>
        <dbReference type="ARBA" id="ARBA00004141"/>
    </source>
</evidence>
<feature type="transmembrane region" description="Helical" evidence="6">
    <location>
        <begin position="48"/>
        <end position="69"/>
    </location>
</feature>
<dbReference type="GO" id="GO:0071709">
    <property type="term" value="P:membrane assembly"/>
    <property type="evidence" value="ECO:0007669"/>
    <property type="project" value="TreeGrafter"/>
</dbReference>
<feature type="transmembrane region" description="Helical" evidence="6">
    <location>
        <begin position="116"/>
        <end position="144"/>
    </location>
</feature>
<dbReference type="PANTHER" id="PTHR13439:SF5">
    <property type="entry name" value="TLC DOMAIN-CONTAINING PROTEIN 1"/>
    <property type="match status" value="1"/>
</dbReference>
<evidence type="ECO:0000259" key="7">
    <source>
        <dbReference type="PROSITE" id="PS50922"/>
    </source>
</evidence>
<feature type="transmembrane region" description="Helical" evidence="6">
    <location>
        <begin position="173"/>
        <end position="194"/>
    </location>
</feature>
<dbReference type="SMART" id="SM00724">
    <property type="entry name" value="TLC"/>
    <property type="match status" value="1"/>
</dbReference>
<proteinExistence type="predicted"/>
<protein>
    <submittedName>
        <fullName evidence="8">Calfacilitin</fullName>
    </submittedName>
</protein>
<keyword evidence="4 5" id="KW-0472">Membrane</keyword>
<dbReference type="InterPro" id="IPR006634">
    <property type="entry name" value="TLC-dom"/>
</dbReference>
<evidence type="ECO:0000313" key="8">
    <source>
        <dbReference type="EMBL" id="KAK0136050.1"/>
    </source>
</evidence>
<evidence type="ECO:0000256" key="4">
    <source>
        <dbReference type="ARBA" id="ARBA00023136"/>
    </source>
</evidence>
<dbReference type="GO" id="GO:0055091">
    <property type="term" value="P:phospholipid homeostasis"/>
    <property type="evidence" value="ECO:0007669"/>
    <property type="project" value="TreeGrafter"/>
</dbReference>
<dbReference type="Pfam" id="PF03798">
    <property type="entry name" value="TRAM_LAG1_CLN8"/>
    <property type="match status" value="1"/>
</dbReference>
<sequence length="258" mass="29362">MEALQNHPGPTVLVCALLFRVAHRLLQKLPVPKVVRADSFRGWRWRNLSVSLVHSTLTGTWALGCALIWPETFHNLHSYFTSASYLLVCVSTGYFVQDAGDIILSGHAWGSWEFLIHHVLVIGCFTYAIFTKIYVSGAVIALFVEVNSVTLHTRLMLKLADAQSTPAYRINKLLNLFTYVFFRLSAQAYLSWYIVYNYAWLDHAGFFLTCMVMMNVMILIYFYRLLRADFCPRAKRTAAAALNGTHKPAAVPERFLND</sequence>
<dbReference type="GO" id="GO:0097035">
    <property type="term" value="P:regulation of membrane lipid distribution"/>
    <property type="evidence" value="ECO:0007669"/>
    <property type="project" value="TreeGrafter"/>
</dbReference>
<keyword evidence="3 6" id="KW-1133">Transmembrane helix</keyword>
<evidence type="ECO:0000256" key="5">
    <source>
        <dbReference type="PROSITE-ProRule" id="PRU00205"/>
    </source>
</evidence>
<gene>
    <name evidence="8" type="primary">Tlcd1_1</name>
    <name evidence="8" type="ORF">N1851_028057</name>
</gene>
<evidence type="ECO:0000313" key="9">
    <source>
        <dbReference type="Proteomes" id="UP001174136"/>
    </source>
</evidence>
<feature type="transmembrane region" description="Helical" evidence="6">
    <location>
        <begin position="206"/>
        <end position="226"/>
    </location>
</feature>
<name>A0AA47M9C3_MERPO</name>
<dbReference type="InterPro" id="IPR050846">
    <property type="entry name" value="TLCD"/>
</dbReference>
<accession>A0AA47M9C3</accession>
<organism evidence="8 9">
    <name type="scientific">Merluccius polli</name>
    <name type="common">Benguela hake</name>
    <name type="synonym">Merluccius cadenati</name>
    <dbReference type="NCBI Taxonomy" id="89951"/>
    <lineage>
        <taxon>Eukaryota</taxon>
        <taxon>Metazoa</taxon>
        <taxon>Chordata</taxon>
        <taxon>Craniata</taxon>
        <taxon>Vertebrata</taxon>
        <taxon>Euteleostomi</taxon>
        <taxon>Actinopterygii</taxon>
        <taxon>Neopterygii</taxon>
        <taxon>Teleostei</taxon>
        <taxon>Neoteleostei</taxon>
        <taxon>Acanthomorphata</taxon>
        <taxon>Zeiogadaria</taxon>
        <taxon>Gadariae</taxon>
        <taxon>Gadiformes</taxon>
        <taxon>Gadoidei</taxon>
        <taxon>Merlucciidae</taxon>
        <taxon>Merluccius</taxon>
    </lineage>
</organism>
<comment type="subcellular location">
    <subcellularLocation>
        <location evidence="1">Membrane</location>
        <topology evidence="1">Multi-pass membrane protein</topology>
    </subcellularLocation>
</comment>
<dbReference type="GO" id="GO:0007009">
    <property type="term" value="P:plasma membrane organization"/>
    <property type="evidence" value="ECO:0007669"/>
    <property type="project" value="TreeGrafter"/>
</dbReference>
<dbReference type="EMBL" id="JAOPHQ010005264">
    <property type="protein sequence ID" value="KAK0136050.1"/>
    <property type="molecule type" value="Genomic_DNA"/>
</dbReference>
<dbReference type="Proteomes" id="UP001174136">
    <property type="component" value="Unassembled WGS sequence"/>
</dbReference>
<evidence type="ECO:0000256" key="6">
    <source>
        <dbReference type="SAM" id="Phobius"/>
    </source>
</evidence>
<evidence type="ECO:0000256" key="2">
    <source>
        <dbReference type="ARBA" id="ARBA00022692"/>
    </source>
</evidence>
<keyword evidence="9" id="KW-1185">Reference proteome</keyword>
<dbReference type="GO" id="GO:0005886">
    <property type="term" value="C:plasma membrane"/>
    <property type="evidence" value="ECO:0007669"/>
    <property type="project" value="TreeGrafter"/>
</dbReference>
<dbReference type="PANTHER" id="PTHR13439">
    <property type="entry name" value="CT120 PROTEIN"/>
    <property type="match status" value="1"/>
</dbReference>